<feature type="region of interest" description="Disordered" evidence="1">
    <location>
        <begin position="1003"/>
        <end position="1029"/>
    </location>
</feature>
<feature type="compositionally biased region" description="Basic and acidic residues" evidence="1">
    <location>
        <begin position="713"/>
        <end position="726"/>
    </location>
</feature>
<protein>
    <submittedName>
        <fullName evidence="2">Uncharacterized protein</fullName>
    </submittedName>
</protein>
<feature type="compositionally biased region" description="Basic and acidic residues" evidence="1">
    <location>
        <begin position="1393"/>
        <end position="1412"/>
    </location>
</feature>
<dbReference type="InterPro" id="IPR011989">
    <property type="entry name" value="ARM-like"/>
</dbReference>
<evidence type="ECO:0000313" key="3">
    <source>
        <dbReference type="Proteomes" id="UP000567179"/>
    </source>
</evidence>
<feature type="region of interest" description="Disordered" evidence="1">
    <location>
        <begin position="1390"/>
        <end position="1444"/>
    </location>
</feature>
<feature type="compositionally biased region" description="Low complexity" evidence="1">
    <location>
        <begin position="1019"/>
        <end position="1029"/>
    </location>
</feature>
<comment type="caution">
    <text evidence="2">The sequence shown here is derived from an EMBL/GenBank/DDBJ whole genome shotgun (WGS) entry which is preliminary data.</text>
</comment>
<dbReference type="SUPFAM" id="SSF48371">
    <property type="entry name" value="ARM repeat"/>
    <property type="match status" value="2"/>
</dbReference>
<feature type="region of interest" description="Disordered" evidence="1">
    <location>
        <begin position="1943"/>
        <end position="1991"/>
    </location>
</feature>
<sequence length="2994" mass="330016">MLGPATGSRRKAKAKAKRSNTSDQDNDRSMKAGFDNAEGWDAIVTVLRDSFDLPDLTTRSGLKKVHSNFNKVYADMDKLYEGNMDNLKIRGAIVLIYAKMCVDTILRDKLFEKGILKRVMPLCHIDETRNLALRALSTITHHAGYFARVEIAKQANVLVILLRDHPGDETVAELVILILAHSVSAVANGDIFPANKPVLQQIYMTLLFTSVFETIKRPHSRPGMMIDHVLELLSFSAVHTSSPIKACPQSIGFLVAGFRSKDWVTRSLCFEILTRLYCLEAEDEVSRFEPEDLIKAVRRGIPPHLISVLGDYGMDRSEMMLTLTCMRDFQNAMGESLRDKDLHKLGLTLAKLIVQTEFGIVDGYFEAKDPATGGPIQIDTGLPFARWADSLPHCARAIRQAGKHEELDYADILDIKHHLVNRRNDDACSIAQTGIKRNPDQAYFYYALSLSDENVDGLRAAKQGLKCGQITPFIKHQMMWRAVRHAGDMGIEILHRLPEIGSKRWEEGIAYLNSAVEDAKAFYDSAPPDNRYMKNVGYWLVLLTMLTAESLSPDLRELKPILEKLKRADEFSTVFGVPTPKTDLRLAQQAAVQHYASGVKEFAGVFESLDKYKFSGPRPVNCYQVGDPLSAWLETIRQEDGTIESSPPSSEIQIPSKVDHNHLILYRCSWCSNPSAALRKYGALMVDRPPSATEAVPARQIASESTPASSQTRENDPSPTPRRESPDVYVDYLLTEKRGYPLWIPSPNRSLPPSYRTLGVSVGDVGVLTPEGGFDFLFNIFYDATHPINAAVGVPDAFVPFTPAPTPADVQDFVEWDAGSFLADASIVRKDDGRDRSTTILEATGAEGAVLMIPEDIYTTKLKLTTRLREYVQKHMVLWYRFVKHTLGHDIENGDLRVVYGCRKSSGFGIATAFNTGQGENTRLSFLVEGSWADTRRCPYRWTHTGSAEVKTGPSGQDNVESFSTDPVRNQCLFVNTIDARVASKTWNSVGLNTVMYGMPSSTFGKPNRGKGTPTVKPSSSGSTSDLSSSSYHQSAFHPSVILLDILETITPGLLTYITCDDDWAPSVSDNTLNTREFVDQILENSVIVEDQGMLFFCASSDANLLEELRQRDGAQIRFSRIDDPSNVSCSYWRAERRVSPDIKQVADNPVKGDAHSNNSSVSILSPKRLATFTATELHQNVLPKNPLPNLERVAPTSSFTALQLAASNRIRREWQGFHKTHSAGRTALEHKVEALKAKADTEYSRTATQSRIPQVTHDATKAKLVKDLRQRYFDGLRSQWQAKLLKAGLKDEQWVDISGFEMTQVLHLLGSEDESDEDMVYGAPPTRYVPLTQSSLLYTAIHAPSISASTRASQVSDASSHTYVDPSEFHSEEEDFTYYSRSTSAAKQAAQAKEKAKAKEKEKVKEKEKEQSSAVTPGGASGIKSNANRAPYIGPSVDDPEDNLTDEEDFERFKMQTRFQKIAEYHQAAALAEIQLSIKVYRSRKAGEKHLVSGLLAAHQKGMWQLQATKEEERKALVDRERSHRWSELHRQPDRLGTTLPPTPSVPMNPIWLHSLEDNAPEEVQAKFDIEQLISGDPNNQNVDALLQQMLSEASSKRPPLGRGAVAMPGHNSSHSYSGTGSEFQVAAMEATAAIFERKPQWPRAATSSSAAARAVHRSQQGATAGSSASASVSHLHKHRESDAARYKASGRASTKPSPFGEYDSSSDEVEPAQKQAAPPPPRGNQMRTNPFANPHMASRVVDKLQNDPEVTVVSQQYAGIATPSQTPVAMPSWGSTLLAQTPATPGGWVPKGTAGSRATPVVASGWTKRRPGATTPQPQMAAESLSGYNTSMVTPTRNQFGFGFGDEGAGASAFDSSILGGMSTIAKGKKTMLVPEEQGSVWERVMAAKAAQHQEQQESLWGKHLEKSSSSEVLVPAWRGRSAMPQQRETDAAWGNQASMFASEDRQPMWGKKPTPPAEESHSGWGIKSTATDERRTGSTWGKKAVSQPEEVDLMQGVWASLMKRSGSFGDATTSKTGAKTPPVSTNPEQIAPPPPAITLYKKQAKKQRQNKKEGAADEPDADPEPPTETAAAVGDQDAPSAMQDSIFDTPESMFSSTVSLNTKTPSETGPEPKEKTPPPPAAPAKATPALGIGGGGKKGKKGPGKRGKAAKSSRPKSQASNGSSEADRACVTEIDNAESWDIIVNILCECFNLPDLSTRSGLKKVHADFDTIYSRVDSFYQRNSGNSKIQGAIVGIYAKMCIDAILRNKLFDKGVLDKIMPLCQIDETRHIALQALSTITHHGGAPVRIEIAKHANALAKLLRDLPDDEKVAELVVSNLAHALPAVAGGDLRPGNSAVLKQIDMVAVYKSVLEAVKRPHSHPRVMINHAVELVSSSSMHTCAAMKAYPASIGFLVAGLRSKDWPTRSSCLGALIRLHQLEGAEDKRQLDPQRMMTVIQQQLTPDHLIDILWDYGQPRTEIYVMMACMSEYQNAMMDCLRDENLHKLGLTLGKLIVKTEYAIGDGYFQTEDPRTGRRSTAGTSLPFSRWRDALPLCAAAIRGAGRPEEQDFADILDIKHHIMNRRVQDAVVLAKRAIERNSEQSYFYYALTLAADHVQGLSAAKKGLKCKLLTPFIKYQLMQRAVEHAGWLGVKILQELPPSGDKKWEEGIAFLMSALEDAKAYIGGAPPDNLNMKSVCYWYIILYMVISENLSPDLHQLQPILKMLKYSDDFSVLYAAPPSKTNMRLAQDSAIKNYSSGLKDFGPVFQKSDNTKLKNDAPVVNPDNVEDDLATWLAKMQLEDGTLEDFISCNGPNKNGVKVDYKDVSLYRCTWCGTPSAVLRKSLPISDSQLPSGVGPRSDISFASQPIDAPSTHFAAHTTRFLERGPAPISSRVKKTLVKNRRRLSYVLDRMWRSVSVGAVADVRSIKYDVQYLRSLEEPVFLSSQDLPSSILGTDYPHDMARSPRTEPEDPMIREVLDSLKTDLASRSLSERQHMINDLHDLMQKRSKA</sequence>
<feature type="region of interest" description="Disordered" evidence="1">
    <location>
        <begin position="1"/>
        <end position="31"/>
    </location>
</feature>
<feature type="compositionally biased region" description="Polar residues" evidence="1">
    <location>
        <begin position="2095"/>
        <end position="2104"/>
    </location>
</feature>
<feature type="compositionally biased region" description="Polar residues" evidence="1">
    <location>
        <begin position="702"/>
        <end position="712"/>
    </location>
</feature>
<feature type="compositionally biased region" description="Acidic residues" evidence="1">
    <location>
        <begin position="2059"/>
        <end position="2068"/>
    </location>
</feature>
<feature type="region of interest" description="Disordered" evidence="1">
    <location>
        <begin position="2011"/>
        <end position="2171"/>
    </location>
</feature>
<evidence type="ECO:0000256" key="1">
    <source>
        <dbReference type="SAM" id="MobiDB-lite"/>
    </source>
</evidence>
<dbReference type="InterPro" id="IPR016024">
    <property type="entry name" value="ARM-type_fold"/>
</dbReference>
<accession>A0A8H5F025</accession>
<reference evidence="2 3" key="1">
    <citation type="journal article" date="2020" name="ISME J.">
        <title>Uncovering the hidden diversity of litter-decomposition mechanisms in mushroom-forming fungi.</title>
        <authorList>
            <person name="Floudas D."/>
            <person name="Bentzer J."/>
            <person name="Ahren D."/>
            <person name="Johansson T."/>
            <person name="Persson P."/>
            <person name="Tunlid A."/>
        </authorList>
    </citation>
    <scope>NUCLEOTIDE SEQUENCE [LARGE SCALE GENOMIC DNA]</scope>
    <source>
        <strain evidence="2 3">CBS 101986</strain>
    </source>
</reference>
<dbReference type="Proteomes" id="UP000567179">
    <property type="component" value="Unassembled WGS sequence"/>
</dbReference>
<evidence type="ECO:0000313" key="2">
    <source>
        <dbReference type="EMBL" id="KAF5318582.1"/>
    </source>
</evidence>
<dbReference type="Gene3D" id="1.25.10.10">
    <property type="entry name" value="Leucine-rich Repeat Variant"/>
    <property type="match status" value="1"/>
</dbReference>
<name>A0A8H5F025_9AGAR</name>
<feature type="compositionally biased region" description="Polar residues" evidence="1">
    <location>
        <begin position="2158"/>
        <end position="2167"/>
    </location>
</feature>
<keyword evidence="3" id="KW-1185">Reference proteome</keyword>
<feature type="compositionally biased region" description="Low complexity" evidence="1">
    <location>
        <begin position="1645"/>
        <end position="1675"/>
    </location>
</feature>
<feature type="region of interest" description="Disordered" evidence="1">
    <location>
        <begin position="1641"/>
        <end position="1734"/>
    </location>
</feature>
<feature type="compositionally biased region" description="Polar residues" evidence="1">
    <location>
        <begin position="2013"/>
        <end position="2031"/>
    </location>
</feature>
<feature type="region of interest" description="Disordered" evidence="1">
    <location>
        <begin position="692"/>
        <end position="727"/>
    </location>
</feature>
<gene>
    <name evidence="2" type="ORF">D9619_010759</name>
</gene>
<feature type="compositionally biased region" description="Basic residues" evidence="1">
    <location>
        <begin position="2140"/>
        <end position="2157"/>
    </location>
</feature>
<proteinExistence type="predicted"/>
<feature type="compositionally biased region" description="Basic residues" evidence="1">
    <location>
        <begin position="8"/>
        <end position="18"/>
    </location>
</feature>
<organism evidence="2 3">
    <name type="scientific">Psilocybe cf. subviscida</name>
    <dbReference type="NCBI Taxonomy" id="2480587"/>
    <lineage>
        <taxon>Eukaryota</taxon>
        <taxon>Fungi</taxon>
        <taxon>Dikarya</taxon>
        <taxon>Basidiomycota</taxon>
        <taxon>Agaricomycotina</taxon>
        <taxon>Agaricomycetes</taxon>
        <taxon>Agaricomycetidae</taxon>
        <taxon>Agaricales</taxon>
        <taxon>Agaricineae</taxon>
        <taxon>Strophariaceae</taxon>
        <taxon>Psilocybe</taxon>
    </lineage>
</organism>
<dbReference type="OrthoDB" id="3038408at2759"/>
<feature type="region of interest" description="Disordered" evidence="1">
    <location>
        <begin position="1595"/>
        <end position="1620"/>
    </location>
</feature>
<dbReference type="EMBL" id="JAACJJ010000030">
    <property type="protein sequence ID" value="KAF5318582.1"/>
    <property type="molecule type" value="Genomic_DNA"/>
</dbReference>